<sequence>MVKMHSNGRGISSSVKPYTTMFPTWLDTPLEEIKQDIIRMANKGFRTAEIGNKLRDVYGVGKAEDILDGLTLSRFLEKNGNFIVIPENVQDLVVRANILRKHINENRRDKDAKYRLQLVTSRLNRLVKHYKGKMRIPGNWKPKMVEMNK</sequence>
<dbReference type="Pfam" id="PF00312">
    <property type="entry name" value="Ribosomal_S15"/>
    <property type="match status" value="1"/>
</dbReference>
<dbReference type="PANTHER" id="PTHR11885:SF6">
    <property type="entry name" value="SMALL RIBOSOMAL SUBUNIT PROTEIN US15"/>
    <property type="match status" value="1"/>
</dbReference>
<dbReference type="OMA" id="MHTRRKG"/>
<dbReference type="InterPro" id="IPR000589">
    <property type="entry name" value="Ribosomal_uS15"/>
</dbReference>
<evidence type="ECO:0000259" key="5">
    <source>
        <dbReference type="SMART" id="SM01386"/>
    </source>
</evidence>
<dbReference type="SMART" id="SM01386">
    <property type="entry name" value="Ribosomal_S13_N"/>
    <property type="match status" value="1"/>
</dbReference>
<organism evidence="6">
    <name type="scientific">Nosema bombycis</name>
    <name type="common">Microsporidian parasite</name>
    <name type="synonym">Pebrine of silkworm</name>
    <dbReference type="NCBI Taxonomy" id="27978"/>
    <lineage>
        <taxon>Eukaryota</taxon>
        <taxon>Fungi</taxon>
        <taxon>Fungi incertae sedis</taxon>
        <taxon>Microsporidia</taxon>
        <taxon>Nosematidae</taxon>
        <taxon>Nosema</taxon>
    </lineage>
</organism>
<dbReference type="Gene3D" id="4.10.860.130">
    <property type="match status" value="1"/>
</dbReference>
<accession>D8L221</accession>
<reference evidence="7" key="2">
    <citation type="submission" date="2010-09" db="EMBL/GenBank/DDBJ databases">
        <title>The organization of cytoplasmic ribosomal protein genes in microsporidian Nosema bombycis genome.</title>
        <authorList>
            <person name="Liu H."/>
            <person name="Pan G."/>
            <person name="Li T."/>
            <person name="Huang W."/>
            <person name="Zhou Z."/>
        </authorList>
    </citation>
    <scope>NUCLEOTIDE SEQUENCE</scope>
    <source>
        <strain evidence="7">CQ1</strain>
    </source>
</reference>
<proteinExistence type="evidence at transcript level"/>
<evidence type="ECO:0000313" key="7">
    <source>
        <dbReference type="EMBL" id="ADZ95626.1"/>
    </source>
</evidence>
<evidence type="ECO:0000256" key="3">
    <source>
        <dbReference type="ARBA" id="ARBA00023274"/>
    </source>
</evidence>
<reference evidence="6" key="1">
    <citation type="submission" date="2008-12" db="EMBL/GenBank/DDBJ databases">
        <title>Characterization of the genes encoding the histones of microsporidia Nosema bombycis.</title>
        <authorList>
            <person name="Yang L."/>
            <person name="Pan G.Q."/>
            <person name="Zhou Z.Y."/>
        </authorList>
    </citation>
    <scope>NUCLEOTIDE SEQUENCE</scope>
</reference>
<keyword evidence="3 4" id="KW-0687">Ribonucleoprotein</keyword>
<evidence type="ECO:0000256" key="4">
    <source>
        <dbReference type="RuleBase" id="RU003919"/>
    </source>
</evidence>
<keyword evidence="2 4" id="KW-0689">Ribosomal protein</keyword>
<dbReference type="Gene3D" id="1.10.287.10">
    <property type="entry name" value="S15/NS1, RNA-binding"/>
    <property type="match status" value="1"/>
</dbReference>
<protein>
    <submittedName>
        <fullName evidence="6">40S ribosomal protein S13</fullName>
    </submittedName>
</protein>
<dbReference type="Pfam" id="PF08069">
    <property type="entry name" value="Ribosomal_S13_N"/>
    <property type="match status" value="1"/>
</dbReference>
<evidence type="ECO:0000256" key="2">
    <source>
        <dbReference type="ARBA" id="ARBA00022980"/>
    </source>
</evidence>
<dbReference type="GO" id="GO:0022627">
    <property type="term" value="C:cytosolic small ribosomal subunit"/>
    <property type="evidence" value="ECO:0007669"/>
    <property type="project" value="TreeGrafter"/>
</dbReference>
<dbReference type="AlphaFoldDB" id="D8L221"/>
<dbReference type="EMBL" id="HQ291373">
    <property type="protein sequence ID" value="ADZ95626.1"/>
    <property type="molecule type" value="mRNA"/>
</dbReference>
<feature type="domain" description="Small ribosomal subunit protein uS15 N-terminal" evidence="5">
    <location>
        <begin position="1"/>
        <end position="60"/>
    </location>
</feature>
<dbReference type="InterPro" id="IPR012606">
    <property type="entry name" value="Ribosomal_uS15_N"/>
</dbReference>
<name>D8L221_NOSBO</name>
<dbReference type="GO" id="GO:0070181">
    <property type="term" value="F:small ribosomal subunit rRNA binding"/>
    <property type="evidence" value="ECO:0007669"/>
    <property type="project" value="TreeGrafter"/>
</dbReference>
<evidence type="ECO:0000256" key="1">
    <source>
        <dbReference type="ARBA" id="ARBA00008434"/>
    </source>
</evidence>
<dbReference type="InterPro" id="IPR023029">
    <property type="entry name" value="Ribosomal_uS15_arc_euk"/>
</dbReference>
<dbReference type="InterPro" id="IPR009068">
    <property type="entry name" value="uS15_NS1_RNA-bd_sf"/>
</dbReference>
<dbReference type="GO" id="GO:0006412">
    <property type="term" value="P:translation"/>
    <property type="evidence" value="ECO:0007669"/>
    <property type="project" value="InterPro"/>
</dbReference>
<dbReference type="PANTHER" id="PTHR11885">
    <property type="entry name" value="RIBOSOMAL PROTEIN S15P/S13E"/>
    <property type="match status" value="1"/>
</dbReference>
<dbReference type="VEuPathDB" id="MicrosporidiaDB:NBO_445gi001"/>
<evidence type="ECO:0000313" key="6">
    <source>
        <dbReference type="EMBL" id="ACU00736.1"/>
    </source>
</evidence>
<dbReference type="GO" id="GO:0003735">
    <property type="term" value="F:structural constituent of ribosome"/>
    <property type="evidence" value="ECO:0007669"/>
    <property type="project" value="InterPro"/>
</dbReference>
<dbReference type="EMBL" id="FJ593484">
    <property type="protein sequence ID" value="ACU00736.1"/>
    <property type="molecule type" value="Genomic_DNA"/>
</dbReference>
<dbReference type="SUPFAM" id="SSF47060">
    <property type="entry name" value="S15/NS1 RNA-binding domain"/>
    <property type="match status" value="1"/>
</dbReference>
<comment type="similarity">
    <text evidence="1 4">Belongs to the universal ribosomal protein uS15 family.</text>
</comment>